<dbReference type="PANTHER" id="PTHR21331:SF2">
    <property type="entry name" value="BRCA1-ASSOCIATED ATM ACTIVATOR 1"/>
    <property type="match status" value="1"/>
</dbReference>
<protein>
    <submittedName>
        <fullName evidence="4">Uncharacterized protein</fullName>
    </submittedName>
</protein>
<dbReference type="GO" id="GO:0006974">
    <property type="term" value="P:DNA damage response"/>
    <property type="evidence" value="ECO:0007669"/>
    <property type="project" value="InterPro"/>
</dbReference>
<comment type="subcellular location">
    <subcellularLocation>
        <location evidence="1">Cytoplasm</location>
    </subcellularLocation>
</comment>
<comment type="similarity">
    <text evidence="3">Belongs to the BRAT1 family.</text>
</comment>
<dbReference type="GO" id="GO:0005737">
    <property type="term" value="C:cytoplasm"/>
    <property type="evidence" value="ECO:0007669"/>
    <property type="project" value="UniProtKB-SubCell"/>
</dbReference>
<dbReference type="Proteomes" id="UP001154114">
    <property type="component" value="Chromosome 10"/>
</dbReference>
<evidence type="ECO:0000313" key="5">
    <source>
        <dbReference type="Proteomes" id="UP001154114"/>
    </source>
</evidence>
<dbReference type="InterPro" id="IPR038904">
    <property type="entry name" value="BRAT1"/>
</dbReference>
<dbReference type="SUPFAM" id="SSF48371">
    <property type="entry name" value="ARM repeat"/>
    <property type="match status" value="1"/>
</dbReference>
<dbReference type="InterPro" id="IPR016024">
    <property type="entry name" value="ARM-type_fold"/>
</dbReference>
<dbReference type="AlphaFoldDB" id="A0A9P0BLZ5"/>
<sequence>MEVENHLRKFKLLLDYIFEEKVVLDEKYIEQLLQFLENESENRGCSFVDTPRFSDYIFDAIKNIPTSSTTVSTFLIKIVTILIKNELQFSRLQLQGLTDICLQYCIVGVLESTSPPPELQLACIKLAEAQITHCSGIRLILENKIWKTILFSSIHNRPRQIENAGYKFISELILKLSQFKVESPDLVEILAYIVKPLTSSEYLELRELDQETDEILSEKIRPYLNALLVILADGANSDNSVVVNSLRSYFHIDYPLYSTLGATRITSMVILVNDIAFRYIFGLCKDQLYGDKTDEFCNEIVAYYHNCIVRCIKKREIRAITDFCVKGIIFWSKFEKLNKDSLKFPITFERNGHKLELTNQLLLHLLAPIYNYIYYSNIKNTKNSFKDYMEEHCPNVLDTVSDHILSTIYLMRNLFDTTDMKQVMFETAKELFRLKGYLSTSQAGIMFQSLYHALNVFIVSDEEGRLIINENPIENSYDEKLLCLLLDLIHMLFKEHNLCWYQNIEVASLQQILMNLLKQYVLNTKQTVKILDLIDVCVKKFLSPNMALLVESRQDSTLNEIGTLMKTYLQHDDWEVKDSALNLLYSCIDIAYIKYPPMQKVIREDDLLFFAANLALTDPEYYVQSLSIKCLAYATRIDSIWRHMVQKVPQIFMHLVHTLRKNPEGMVRKEAVFALTGIYINQNVSQNFEKALYKVMLNAALDDIHSEVQKATLFFWNHVIQNQLAYRGMLEGKFPSVTFSKEKKKIVTLNAEEITRLLTSILNDLSSSGCFTVILEILKEANDIKILRHAHCMGKFLIGILDAYNFQKVQEITTNATVPLQEDTIATENIQDVSMDLGYETSNEEERNKVIDEILSVNQSELIMKMYSRYQKSKSNDSEENQKCYATRKLVNPNTFLETFRSTDYETVIQNKIQWNADAYSSLDDLLDEILDV</sequence>
<dbReference type="OrthoDB" id="10057956at2759"/>
<dbReference type="PANTHER" id="PTHR21331">
    <property type="entry name" value="BRCA1-ASSOCIATED ATM ACTIVATOR 1"/>
    <property type="match status" value="1"/>
</dbReference>
<keyword evidence="2" id="KW-0963">Cytoplasm</keyword>
<dbReference type="Gene3D" id="1.25.10.10">
    <property type="entry name" value="Leucine-rich Repeat Variant"/>
    <property type="match status" value="1"/>
</dbReference>
<accession>A0A9P0BLZ5</accession>
<proteinExistence type="inferred from homology"/>
<name>A0A9P0BLZ5_CHRIL</name>
<dbReference type="GO" id="GO:0005634">
    <property type="term" value="C:nucleus"/>
    <property type="evidence" value="ECO:0007669"/>
    <property type="project" value="TreeGrafter"/>
</dbReference>
<keyword evidence="5" id="KW-1185">Reference proteome</keyword>
<dbReference type="EMBL" id="LR824013">
    <property type="protein sequence ID" value="CAH0579483.1"/>
    <property type="molecule type" value="Genomic_DNA"/>
</dbReference>
<dbReference type="GO" id="GO:0008283">
    <property type="term" value="P:cell population proliferation"/>
    <property type="evidence" value="ECO:0007669"/>
    <property type="project" value="InterPro"/>
</dbReference>
<evidence type="ECO:0000256" key="2">
    <source>
        <dbReference type="ARBA" id="ARBA00022490"/>
    </source>
</evidence>
<evidence type="ECO:0000256" key="1">
    <source>
        <dbReference type="ARBA" id="ARBA00004496"/>
    </source>
</evidence>
<dbReference type="InterPro" id="IPR011989">
    <property type="entry name" value="ARM-like"/>
</dbReference>
<evidence type="ECO:0000313" key="4">
    <source>
        <dbReference type="EMBL" id="CAH0579483.1"/>
    </source>
</evidence>
<evidence type="ECO:0000256" key="3">
    <source>
        <dbReference type="ARBA" id="ARBA00061308"/>
    </source>
</evidence>
<gene>
    <name evidence="4" type="ORF">CINC_LOCUS1244</name>
</gene>
<reference evidence="4" key="1">
    <citation type="submission" date="2021-12" db="EMBL/GenBank/DDBJ databases">
        <authorList>
            <person name="King R."/>
        </authorList>
    </citation>
    <scope>NUCLEOTIDE SEQUENCE</scope>
</reference>
<organism evidence="4 5">
    <name type="scientific">Chrysodeixis includens</name>
    <name type="common">Soybean looper</name>
    <name type="synonym">Pseudoplusia includens</name>
    <dbReference type="NCBI Taxonomy" id="689277"/>
    <lineage>
        <taxon>Eukaryota</taxon>
        <taxon>Metazoa</taxon>
        <taxon>Ecdysozoa</taxon>
        <taxon>Arthropoda</taxon>
        <taxon>Hexapoda</taxon>
        <taxon>Insecta</taxon>
        <taxon>Pterygota</taxon>
        <taxon>Neoptera</taxon>
        <taxon>Endopterygota</taxon>
        <taxon>Lepidoptera</taxon>
        <taxon>Glossata</taxon>
        <taxon>Ditrysia</taxon>
        <taxon>Noctuoidea</taxon>
        <taxon>Noctuidae</taxon>
        <taxon>Plusiinae</taxon>
        <taxon>Chrysodeixis</taxon>
    </lineage>
</organism>